<dbReference type="EMBL" id="QGTQ01000020">
    <property type="protein sequence ID" value="PWV97871.1"/>
    <property type="molecule type" value="Genomic_DNA"/>
</dbReference>
<dbReference type="Pfam" id="PF12833">
    <property type="entry name" value="HTH_18"/>
    <property type="match status" value="1"/>
</dbReference>
<keyword evidence="1" id="KW-0805">Transcription regulation</keyword>
<dbReference type="GO" id="GO:0043565">
    <property type="term" value="F:sequence-specific DNA binding"/>
    <property type="evidence" value="ECO:0007669"/>
    <property type="project" value="InterPro"/>
</dbReference>
<reference evidence="5 6" key="1">
    <citation type="submission" date="2018-05" db="EMBL/GenBank/DDBJ databases">
        <title>Genomic Encyclopedia of Type Strains, Phase III (KMG-III): the genomes of soil and plant-associated and newly described type strains.</title>
        <authorList>
            <person name="Whitman W."/>
        </authorList>
    </citation>
    <scope>NUCLEOTIDE SEQUENCE [LARGE SCALE GENOMIC DNA]</scope>
    <source>
        <strain evidence="5 6">CECT 5696</strain>
    </source>
</reference>
<dbReference type="InterPro" id="IPR003313">
    <property type="entry name" value="AraC-bd"/>
</dbReference>
<dbReference type="InterPro" id="IPR009057">
    <property type="entry name" value="Homeodomain-like_sf"/>
</dbReference>
<evidence type="ECO:0000256" key="2">
    <source>
        <dbReference type="ARBA" id="ARBA00023125"/>
    </source>
</evidence>
<comment type="caution">
    <text evidence="5">The sequence shown here is derived from an EMBL/GenBank/DDBJ whole genome shotgun (WGS) entry which is preliminary data.</text>
</comment>
<dbReference type="SUPFAM" id="SSF46689">
    <property type="entry name" value="Homeodomain-like"/>
    <property type="match status" value="2"/>
</dbReference>
<dbReference type="InterPro" id="IPR020449">
    <property type="entry name" value="Tscrpt_reg_AraC-type_HTH"/>
</dbReference>
<evidence type="ECO:0000259" key="4">
    <source>
        <dbReference type="PROSITE" id="PS01124"/>
    </source>
</evidence>
<proteinExistence type="predicted"/>
<dbReference type="PANTHER" id="PTHR43280:SF2">
    <property type="entry name" value="HTH-TYPE TRANSCRIPTIONAL REGULATOR EXSA"/>
    <property type="match status" value="1"/>
</dbReference>
<dbReference type="InterPro" id="IPR018060">
    <property type="entry name" value="HTH_AraC"/>
</dbReference>
<dbReference type="PROSITE" id="PS01124">
    <property type="entry name" value="HTH_ARAC_FAMILY_2"/>
    <property type="match status" value="1"/>
</dbReference>
<dbReference type="PRINTS" id="PR00032">
    <property type="entry name" value="HTHARAC"/>
</dbReference>
<protein>
    <submittedName>
        <fullName evidence="5">AraC family transcriptional regulator of arabinose operon</fullName>
    </submittedName>
</protein>
<feature type="domain" description="HTH araC/xylS-type" evidence="4">
    <location>
        <begin position="163"/>
        <end position="261"/>
    </location>
</feature>
<evidence type="ECO:0000256" key="3">
    <source>
        <dbReference type="ARBA" id="ARBA00023163"/>
    </source>
</evidence>
<dbReference type="Pfam" id="PF02311">
    <property type="entry name" value="AraC_binding"/>
    <property type="match status" value="1"/>
</dbReference>
<dbReference type="PROSITE" id="PS00041">
    <property type="entry name" value="HTH_ARAC_FAMILY_1"/>
    <property type="match status" value="1"/>
</dbReference>
<dbReference type="SMART" id="SM00342">
    <property type="entry name" value="HTH_ARAC"/>
    <property type="match status" value="1"/>
</dbReference>
<keyword evidence="2" id="KW-0238">DNA-binding</keyword>
<keyword evidence="6" id="KW-1185">Reference proteome</keyword>
<accession>A0A2V2YY37</accession>
<dbReference type="Gene3D" id="1.10.10.60">
    <property type="entry name" value="Homeodomain-like"/>
    <property type="match status" value="1"/>
</dbReference>
<keyword evidence="3" id="KW-0804">Transcription</keyword>
<dbReference type="AlphaFoldDB" id="A0A2V2YY37"/>
<dbReference type="SUPFAM" id="SSF51215">
    <property type="entry name" value="Regulatory protein AraC"/>
    <property type="match status" value="1"/>
</dbReference>
<gene>
    <name evidence="5" type="ORF">DFQ01_12058</name>
</gene>
<dbReference type="InterPro" id="IPR037923">
    <property type="entry name" value="HTH-like"/>
</dbReference>
<name>A0A2V2YY37_9BACL</name>
<evidence type="ECO:0000256" key="1">
    <source>
        <dbReference type="ARBA" id="ARBA00023015"/>
    </source>
</evidence>
<organism evidence="5 6">
    <name type="scientific">Paenibacillus cellulosilyticus</name>
    <dbReference type="NCBI Taxonomy" id="375489"/>
    <lineage>
        <taxon>Bacteria</taxon>
        <taxon>Bacillati</taxon>
        <taxon>Bacillota</taxon>
        <taxon>Bacilli</taxon>
        <taxon>Bacillales</taxon>
        <taxon>Paenibacillaceae</taxon>
        <taxon>Paenibacillus</taxon>
    </lineage>
</organism>
<sequence length="262" mass="30115">MQEIHVDLSEYSKHQHPFHHLFDQGLDTYIVRLQIEGFCQALVDGEIRDIKPGDLLLFKPGDIYDLRIGYGQETFTQSGDYYVMSNGPGMKEWWEMKPRPTLTKIAEDTRLQAVWRQIILEKRRLDGGNPAVVTALAWSLLLLIDRAIEEAPEDQSPAAYHALRMRQYIEEHAAGELTLADVAHHTGLSVSRAVYLFKQHFGTSIIRYTQQLRLAHAMKLMDHSLLSLEQIASETGLGSYAYFHRLFRERYGISPGAYRNKK</sequence>
<evidence type="ECO:0000313" key="5">
    <source>
        <dbReference type="EMBL" id="PWV97871.1"/>
    </source>
</evidence>
<dbReference type="PANTHER" id="PTHR43280">
    <property type="entry name" value="ARAC-FAMILY TRANSCRIPTIONAL REGULATOR"/>
    <property type="match status" value="1"/>
</dbReference>
<dbReference type="InterPro" id="IPR018062">
    <property type="entry name" value="HTH_AraC-typ_CS"/>
</dbReference>
<dbReference type="Proteomes" id="UP000246635">
    <property type="component" value="Unassembled WGS sequence"/>
</dbReference>
<dbReference type="GO" id="GO:0003700">
    <property type="term" value="F:DNA-binding transcription factor activity"/>
    <property type="evidence" value="ECO:0007669"/>
    <property type="project" value="InterPro"/>
</dbReference>
<evidence type="ECO:0000313" key="6">
    <source>
        <dbReference type="Proteomes" id="UP000246635"/>
    </source>
</evidence>